<dbReference type="RefSeq" id="WP_205123373.1">
    <property type="nucleotide sequence ID" value="NZ_JAFBCM010000001.1"/>
</dbReference>
<protein>
    <submittedName>
        <fullName evidence="1">Uncharacterized protein</fullName>
    </submittedName>
</protein>
<evidence type="ECO:0000313" key="2">
    <source>
        <dbReference type="Proteomes" id="UP001595699"/>
    </source>
</evidence>
<accession>A0ABV7YNF1</accession>
<gene>
    <name evidence="1" type="ORF">ACFOUW_36575</name>
</gene>
<dbReference type="EMBL" id="JBHRZH010000051">
    <property type="protein sequence ID" value="MFC3766393.1"/>
    <property type="molecule type" value="Genomic_DNA"/>
</dbReference>
<evidence type="ECO:0000313" key="1">
    <source>
        <dbReference type="EMBL" id="MFC3766393.1"/>
    </source>
</evidence>
<dbReference type="Proteomes" id="UP001595699">
    <property type="component" value="Unassembled WGS sequence"/>
</dbReference>
<proteinExistence type="predicted"/>
<comment type="caution">
    <text evidence="1">The sequence shown here is derived from an EMBL/GenBank/DDBJ whole genome shotgun (WGS) entry which is preliminary data.</text>
</comment>
<keyword evidence="2" id="KW-1185">Reference proteome</keyword>
<name>A0ABV7YNF1_9ACTN</name>
<sequence length="51" mass="5971">MYQYLDNTARYEALVREASHDHLAHSVRASRPRQPLLGWVTHLTTRVLRLA</sequence>
<organism evidence="1 2">
    <name type="scientific">Tenggerimyces flavus</name>
    <dbReference type="NCBI Taxonomy" id="1708749"/>
    <lineage>
        <taxon>Bacteria</taxon>
        <taxon>Bacillati</taxon>
        <taxon>Actinomycetota</taxon>
        <taxon>Actinomycetes</taxon>
        <taxon>Propionibacteriales</taxon>
        <taxon>Nocardioidaceae</taxon>
        <taxon>Tenggerimyces</taxon>
    </lineage>
</organism>
<reference evidence="2" key="1">
    <citation type="journal article" date="2019" name="Int. J. Syst. Evol. Microbiol.">
        <title>The Global Catalogue of Microorganisms (GCM) 10K type strain sequencing project: providing services to taxonomists for standard genome sequencing and annotation.</title>
        <authorList>
            <consortium name="The Broad Institute Genomics Platform"/>
            <consortium name="The Broad Institute Genome Sequencing Center for Infectious Disease"/>
            <person name="Wu L."/>
            <person name="Ma J."/>
        </authorList>
    </citation>
    <scope>NUCLEOTIDE SEQUENCE [LARGE SCALE GENOMIC DNA]</scope>
    <source>
        <strain evidence="2">CGMCC 4.7241</strain>
    </source>
</reference>